<dbReference type="PROSITE" id="PS51476">
    <property type="entry name" value="PROTEASOME_BETA_2"/>
    <property type="match status" value="1"/>
</dbReference>
<dbReference type="CDD" id="cd01906">
    <property type="entry name" value="proteasome_protease_HslV"/>
    <property type="match status" value="1"/>
</dbReference>
<reference evidence="4" key="1">
    <citation type="submission" date="2020-05" db="EMBL/GenBank/DDBJ databases">
        <authorList>
            <person name="Chiriac C."/>
            <person name="Salcher M."/>
            <person name="Ghai R."/>
            <person name="Kavagutti S V."/>
        </authorList>
    </citation>
    <scope>NUCLEOTIDE SEQUENCE</scope>
</reference>
<sequence length="264" mass="28333">MALPLFDVTSDPGPSFQNLLKMLNIPLSVPGATDDPIHATTVVALRCDEGVVLVADRQATAQAIAARDMRKIAEADRFTAIAISGTAAAGMEFIRISQLSFEHYEKMMDETLSLEGKSNYLSALIQDVNLGTPFTVLPLVAGFDVNHNRGRVFEYDGAGGCYEKDDFGVIGSGTPFAESALRLGYRDGLSLAECIELGALAIYEAGDNDPFTGGPDFVRGIFPIVVTVTADGFTEQPESETRTIFETINQRRTASKGRAGGDLR</sequence>
<dbReference type="InterPro" id="IPR023333">
    <property type="entry name" value="Proteasome_suB-type"/>
</dbReference>
<dbReference type="GO" id="GO:0005839">
    <property type="term" value="C:proteasome core complex"/>
    <property type="evidence" value="ECO:0007669"/>
    <property type="project" value="InterPro"/>
</dbReference>
<dbReference type="GO" id="GO:0010498">
    <property type="term" value="P:proteasomal protein catabolic process"/>
    <property type="evidence" value="ECO:0007669"/>
    <property type="project" value="InterPro"/>
</dbReference>
<dbReference type="InterPro" id="IPR022483">
    <property type="entry name" value="PSB_actinobac"/>
</dbReference>
<dbReference type="AlphaFoldDB" id="A0A6J6WFA9"/>
<dbReference type="GO" id="GO:0005737">
    <property type="term" value="C:cytoplasm"/>
    <property type="evidence" value="ECO:0007669"/>
    <property type="project" value="TreeGrafter"/>
</dbReference>
<keyword evidence="2" id="KW-0645">Protease</keyword>
<gene>
    <name evidence="4" type="ORF">UFOPK2958_00528</name>
</gene>
<organism evidence="4">
    <name type="scientific">freshwater metagenome</name>
    <dbReference type="NCBI Taxonomy" id="449393"/>
    <lineage>
        <taxon>unclassified sequences</taxon>
        <taxon>metagenomes</taxon>
        <taxon>ecological metagenomes</taxon>
    </lineage>
</organism>
<dbReference type="EMBL" id="CAFAAB010000044">
    <property type="protein sequence ID" value="CAB4780877.1"/>
    <property type="molecule type" value="Genomic_DNA"/>
</dbReference>
<accession>A0A6J6WFA9</accession>
<keyword evidence="3" id="KW-0378">Hydrolase</keyword>
<dbReference type="PANTHER" id="PTHR32194:SF0">
    <property type="entry name" value="ATP-DEPENDENT PROTEASE SUBUNIT HSLV"/>
    <property type="match status" value="1"/>
</dbReference>
<evidence type="ECO:0000256" key="2">
    <source>
        <dbReference type="ARBA" id="ARBA00022670"/>
    </source>
</evidence>
<keyword evidence="1" id="KW-0963">Cytoplasm</keyword>
<dbReference type="InterPro" id="IPR029055">
    <property type="entry name" value="Ntn_hydrolases_N"/>
</dbReference>
<dbReference type="PANTHER" id="PTHR32194">
    <property type="entry name" value="METALLOPROTEASE TLDD"/>
    <property type="match status" value="1"/>
</dbReference>
<protein>
    <submittedName>
        <fullName evidence="4">Unannotated protein</fullName>
    </submittedName>
</protein>
<evidence type="ECO:0000256" key="3">
    <source>
        <dbReference type="ARBA" id="ARBA00022801"/>
    </source>
</evidence>
<name>A0A6J6WFA9_9ZZZZ</name>
<dbReference type="SUPFAM" id="SSF56235">
    <property type="entry name" value="N-terminal nucleophile aminohydrolases (Ntn hydrolases)"/>
    <property type="match status" value="1"/>
</dbReference>
<dbReference type="Pfam" id="PF00227">
    <property type="entry name" value="Proteasome"/>
    <property type="match status" value="1"/>
</dbReference>
<dbReference type="NCBIfam" id="TIGR03690">
    <property type="entry name" value="20S_bact_beta"/>
    <property type="match status" value="1"/>
</dbReference>
<evidence type="ECO:0000256" key="1">
    <source>
        <dbReference type="ARBA" id="ARBA00022490"/>
    </source>
</evidence>
<evidence type="ECO:0000313" key="4">
    <source>
        <dbReference type="EMBL" id="CAB4780877.1"/>
    </source>
</evidence>
<dbReference type="Gene3D" id="3.60.20.10">
    <property type="entry name" value="Glutamine Phosphoribosylpyrophosphate, subunit 1, domain 1"/>
    <property type="match status" value="1"/>
</dbReference>
<dbReference type="GO" id="GO:0004298">
    <property type="term" value="F:threonine-type endopeptidase activity"/>
    <property type="evidence" value="ECO:0007669"/>
    <property type="project" value="InterPro"/>
</dbReference>
<dbReference type="InterPro" id="IPR001353">
    <property type="entry name" value="Proteasome_sua/b"/>
</dbReference>
<proteinExistence type="predicted"/>